<gene>
    <name evidence="1" type="ORF">JKL49_10845</name>
</gene>
<reference evidence="1" key="1">
    <citation type="submission" date="2021-01" db="EMBL/GenBank/DDBJ databases">
        <title>Genome sequence of Phenylobacterium sp. 20VBR1 isolated from a valley glaceir, Ny-Alesund, Svalbard.</title>
        <authorList>
            <person name="Thomas F.A."/>
            <person name="Krishnan K.P."/>
            <person name="Sinha R.K."/>
        </authorList>
    </citation>
    <scope>NUCLEOTIDE SEQUENCE</scope>
    <source>
        <strain evidence="1">20VBR1</strain>
    </source>
</reference>
<protein>
    <submittedName>
        <fullName evidence="1">Uncharacterized protein</fullName>
    </submittedName>
</protein>
<name>A0A974P588_9CAUL</name>
<evidence type="ECO:0000313" key="1">
    <source>
        <dbReference type="EMBL" id="QQZ51456.1"/>
    </source>
</evidence>
<dbReference type="EMBL" id="CP068570">
    <property type="protein sequence ID" value="QQZ51456.1"/>
    <property type="molecule type" value="Genomic_DNA"/>
</dbReference>
<sequence length="152" mass="16184">MSPSSALGDASFLRMRPNKTVNGFTNLSVAARFKVNEGLSLKSGLLFKTYRFRTTEARRYVVGGLVDGAVALPGVDVAAISTPITGFGRGLGAPSDTPTTWLSPNVAQVANLIDLYCNCVNAYGDFRVSAENQRGQSAGRRARPWGLSSARL</sequence>
<organism evidence="1">
    <name type="scientific">Phenylobacterium glaciei</name>
    <dbReference type="NCBI Taxonomy" id="2803784"/>
    <lineage>
        <taxon>Bacteria</taxon>
        <taxon>Pseudomonadati</taxon>
        <taxon>Pseudomonadota</taxon>
        <taxon>Alphaproteobacteria</taxon>
        <taxon>Caulobacterales</taxon>
        <taxon>Caulobacteraceae</taxon>
        <taxon>Phenylobacterium</taxon>
    </lineage>
</organism>
<dbReference type="AlphaFoldDB" id="A0A974P588"/>
<proteinExistence type="predicted"/>
<accession>A0A974P588</accession>